<accession>A0AC60NVY9</accession>
<reference evidence="1 2" key="1">
    <citation type="journal article" date="2020" name="Cell">
        <title>Large-Scale Comparative Analyses of Tick Genomes Elucidate Their Genetic Diversity and Vector Capacities.</title>
        <authorList>
            <consortium name="Tick Genome and Microbiome Consortium (TIGMIC)"/>
            <person name="Jia N."/>
            <person name="Wang J."/>
            <person name="Shi W."/>
            <person name="Du L."/>
            <person name="Sun Y."/>
            <person name="Zhan W."/>
            <person name="Jiang J.F."/>
            <person name="Wang Q."/>
            <person name="Zhang B."/>
            <person name="Ji P."/>
            <person name="Bell-Sakyi L."/>
            <person name="Cui X.M."/>
            <person name="Yuan T.T."/>
            <person name="Jiang B.G."/>
            <person name="Yang W.F."/>
            <person name="Lam T.T."/>
            <person name="Chang Q.C."/>
            <person name="Ding S.J."/>
            <person name="Wang X.J."/>
            <person name="Zhu J.G."/>
            <person name="Ruan X.D."/>
            <person name="Zhao L."/>
            <person name="Wei J.T."/>
            <person name="Ye R.Z."/>
            <person name="Que T.C."/>
            <person name="Du C.H."/>
            <person name="Zhou Y.H."/>
            <person name="Cheng J.X."/>
            <person name="Dai P.F."/>
            <person name="Guo W.B."/>
            <person name="Han X.H."/>
            <person name="Huang E.J."/>
            <person name="Li L.F."/>
            <person name="Wei W."/>
            <person name="Gao Y.C."/>
            <person name="Liu J.Z."/>
            <person name="Shao H.Z."/>
            <person name="Wang X."/>
            <person name="Wang C.C."/>
            <person name="Yang T.C."/>
            <person name="Huo Q.B."/>
            <person name="Li W."/>
            <person name="Chen H.Y."/>
            <person name="Chen S.E."/>
            <person name="Zhou L.G."/>
            <person name="Ni X.B."/>
            <person name="Tian J.H."/>
            <person name="Sheng Y."/>
            <person name="Liu T."/>
            <person name="Pan Y.S."/>
            <person name="Xia L.Y."/>
            <person name="Li J."/>
            <person name="Zhao F."/>
            <person name="Cao W.C."/>
        </authorList>
    </citation>
    <scope>NUCLEOTIDE SEQUENCE [LARGE SCALE GENOMIC DNA]</scope>
    <source>
        <strain evidence="1">Iper-2018</strain>
    </source>
</reference>
<evidence type="ECO:0000313" key="2">
    <source>
        <dbReference type="Proteomes" id="UP000805193"/>
    </source>
</evidence>
<protein>
    <submittedName>
        <fullName evidence="1">Uncharacterized protein</fullName>
    </submittedName>
</protein>
<dbReference type="Proteomes" id="UP000805193">
    <property type="component" value="Unassembled WGS sequence"/>
</dbReference>
<organism evidence="1 2">
    <name type="scientific">Ixodes persulcatus</name>
    <name type="common">Taiga tick</name>
    <dbReference type="NCBI Taxonomy" id="34615"/>
    <lineage>
        <taxon>Eukaryota</taxon>
        <taxon>Metazoa</taxon>
        <taxon>Ecdysozoa</taxon>
        <taxon>Arthropoda</taxon>
        <taxon>Chelicerata</taxon>
        <taxon>Arachnida</taxon>
        <taxon>Acari</taxon>
        <taxon>Parasitiformes</taxon>
        <taxon>Ixodida</taxon>
        <taxon>Ixodoidea</taxon>
        <taxon>Ixodidae</taxon>
        <taxon>Ixodinae</taxon>
        <taxon>Ixodes</taxon>
    </lineage>
</organism>
<dbReference type="EMBL" id="JABSTQ010011448">
    <property type="protein sequence ID" value="KAG0411257.1"/>
    <property type="molecule type" value="Genomic_DNA"/>
</dbReference>
<gene>
    <name evidence="1" type="ORF">HPB47_011609</name>
</gene>
<comment type="caution">
    <text evidence="1">The sequence shown here is derived from an EMBL/GenBank/DDBJ whole genome shotgun (WGS) entry which is preliminary data.</text>
</comment>
<evidence type="ECO:0000313" key="1">
    <source>
        <dbReference type="EMBL" id="KAG0411257.1"/>
    </source>
</evidence>
<name>A0AC60NVY9_IXOPE</name>
<sequence>MTGLTALQTSKTTYSERLERSLPRAVSCSPAPPRDRGKVHRHITKTRFGHLVAALPNEVALEVYDALSNPPTAAPYDALKGAILEPTNMLLATAADLTLPALALHVDKIMKVVPPQAYGHKSNALQLFEAQQQRFASSEEITALREVVKNLITLDASSLTSNLAGTIANLVPEQNAARKFLGGRETKPGNN</sequence>
<proteinExistence type="predicted"/>
<keyword evidence="2" id="KW-1185">Reference proteome</keyword>